<comment type="caution">
    <text evidence="2">The sequence shown here is derived from an EMBL/GenBank/DDBJ whole genome shotgun (WGS) entry which is preliminary data.</text>
</comment>
<name>A0ABT8S4U4_9BURK</name>
<protein>
    <recommendedName>
        <fullName evidence="4">LPXTG cell wall anchor domain-containing protein</fullName>
    </recommendedName>
</protein>
<evidence type="ECO:0008006" key="4">
    <source>
        <dbReference type="Google" id="ProtNLM"/>
    </source>
</evidence>
<dbReference type="EMBL" id="JAUKVY010000009">
    <property type="protein sequence ID" value="MDO1533508.1"/>
    <property type="molecule type" value="Genomic_DNA"/>
</dbReference>
<reference evidence="2" key="1">
    <citation type="submission" date="2023-06" db="EMBL/GenBank/DDBJ databases">
        <authorList>
            <person name="Jiang Y."/>
            <person name="Liu Q."/>
        </authorList>
    </citation>
    <scope>NUCLEOTIDE SEQUENCE</scope>
    <source>
        <strain evidence="2">CGMCC 1.12090</strain>
    </source>
</reference>
<keyword evidence="1" id="KW-0472">Membrane</keyword>
<keyword evidence="1" id="KW-0812">Transmembrane</keyword>
<organism evidence="2 3">
    <name type="scientific">Variovorax ginsengisoli</name>
    <dbReference type="NCBI Taxonomy" id="363844"/>
    <lineage>
        <taxon>Bacteria</taxon>
        <taxon>Pseudomonadati</taxon>
        <taxon>Pseudomonadota</taxon>
        <taxon>Betaproteobacteria</taxon>
        <taxon>Burkholderiales</taxon>
        <taxon>Comamonadaceae</taxon>
        <taxon>Variovorax</taxon>
    </lineage>
</organism>
<gene>
    <name evidence="2" type="ORF">Q2T77_14525</name>
</gene>
<accession>A0ABT8S4U4</accession>
<dbReference type="RefSeq" id="WP_301810194.1">
    <property type="nucleotide sequence ID" value="NZ_JAUJZH010000009.1"/>
</dbReference>
<sequence>MEVGVYGFVALSAVLVGAVAVYLRKRRSDDIAQEMEAQLRKSAETIRDQLFK</sequence>
<feature type="transmembrane region" description="Helical" evidence="1">
    <location>
        <begin position="6"/>
        <end position="23"/>
    </location>
</feature>
<proteinExistence type="predicted"/>
<evidence type="ECO:0000256" key="1">
    <source>
        <dbReference type="SAM" id="Phobius"/>
    </source>
</evidence>
<dbReference type="Proteomes" id="UP001169027">
    <property type="component" value="Unassembled WGS sequence"/>
</dbReference>
<keyword evidence="3" id="KW-1185">Reference proteome</keyword>
<keyword evidence="1" id="KW-1133">Transmembrane helix</keyword>
<evidence type="ECO:0000313" key="3">
    <source>
        <dbReference type="Proteomes" id="UP001169027"/>
    </source>
</evidence>
<evidence type="ECO:0000313" key="2">
    <source>
        <dbReference type="EMBL" id="MDO1533508.1"/>
    </source>
</evidence>